<feature type="domain" description="Rhodanese" evidence="3">
    <location>
        <begin position="164"/>
        <end position="275"/>
    </location>
</feature>
<keyword evidence="2" id="KW-0677">Repeat</keyword>
<accession>Q8EST5</accession>
<dbReference type="PhylomeDB" id="Q8EST5"/>
<dbReference type="InterPro" id="IPR045078">
    <property type="entry name" value="TST/MPST-like"/>
</dbReference>
<dbReference type="PANTHER" id="PTHR11364:SF27">
    <property type="entry name" value="SULFURTRANSFERASE"/>
    <property type="match status" value="1"/>
</dbReference>
<dbReference type="InterPro" id="IPR001763">
    <property type="entry name" value="Rhodanese-like_dom"/>
</dbReference>
<keyword evidence="1" id="KW-0808">Transferase</keyword>
<dbReference type="GO" id="GO:0004792">
    <property type="term" value="F:thiosulfate-cyanide sulfurtransferase activity"/>
    <property type="evidence" value="ECO:0007669"/>
    <property type="project" value="TreeGrafter"/>
</dbReference>
<dbReference type="FunFam" id="3.40.250.10:FF:000035">
    <property type="entry name" value="Thiosulfate sulfurtransferase"/>
    <property type="match status" value="1"/>
</dbReference>
<keyword evidence="5" id="KW-1185">Reference proteome</keyword>
<gene>
    <name evidence="4" type="ordered locus">OB0532</name>
</gene>
<dbReference type="Pfam" id="PF00581">
    <property type="entry name" value="Rhodanese"/>
    <property type="match status" value="2"/>
</dbReference>
<dbReference type="CDD" id="cd01449">
    <property type="entry name" value="TST_Repeat_2"/>
    <property type="match status" value="1"/>
</dbReference>
<evidence type="ECO:0000313" key="4">
    <source>
        <dbReference type="EMBL" id="BAC12488.1"/>
    </source>
</evidence>
<dbReference type="OrthoDB" id="9770030at2"/>
<evidence type="ECO:0000313" key="5">
    <source>
        <dbReference type="Proteomes" id="UP000000822"/>
    </source>
</evidence>
<protein>
    <submittedName>
        <fullName evidence="4">Thiosulfate sulfurtransferase</fullName>
    </submittedName>
</protein>
<evidence type="ECO:0000256" key="2">
    <source>
        <dbReference type="ARBA" id="ARBA00022737"/>
    </source>
</evidence>
<name>Q8EST5_OCEIH</name>
<reference evidence="4 5" key="1">
    <citation type="journal article" date="2001" name="FEMS Microbiol. Lett.">
        <title>Oceanobacillus iheyensis gen. nov., sp. nov., a deep-sea extremely halotolerant and alkaliphilic species isolated from a depth of 1050 m on the Iheya Ridge.</title>
        <authorList>
            <person name="Lu J."/>
            <person name="Nogi Y."/>
            <person name="Takami H."/>
        </authorList>
    </citation>
    <scope>NUCLEOTIDE SEQUENCE [LARGE SCALE GENOMIC DNA]</scope>
    <source>
        <strain evidence="5">DSM 14371 / CIP 107618 / JCM 11309 / KCTC 3954 / HTE831</strain>
    </source>
</reference>
<dbReference type="SMART" id="SM00450">
    <property type="entry name" value="RHOD"/>
    <property type="match status" value="2"/>
</dbReference>
<dbReference type="InterPro" id="IPR036873">
    <property type="entry name" value="Rhodanese-like_dom_sf"/>
</dbReference>
<dbReference type="eggNOG" id="COG2897">
    <property type="taxonomic scope" value="Bacteria"/>
</dbReference>
<dbReference type="KEGG" id="oih:OB0532"/>
<dbReference type="PANTHER" id="PTHR11364">
    <property type="entry name" value="THIOSULFATE SULFERTANSFERASE"/>
    <property type="match status" value="1"/>
</dbReference>
<dbReference type="CDD" id="cd01448">
    <property type="entry name" value="TST_Repeat_1"/>
    <property type="match status" value="1"/>
</dbReference>
<dbReference type="RefSeq" id="WP_011064935.1">
    <property type="nucleotide sequence ID" value="NC_004193.1"/>
</dbReference>
<proteinExistence type="predicted"/>
<dbReference type="PROSITE" id="PS50206">
    <property type="entry name" value="RHODANESE_3"/>
    <property type="match status" value="2"/>
</dbReference>
<dbReference type="SUPFAM" id="SSF52821">
    <property type="entry name" value="Rhodanese/Cell cycle control phosphatase"/>
    <property type="match status" value="2"/>
</dbReference>
<dbReference type="AlphaFoldDB" id="Q8EST5"/>
<dbReference type="Proteomes" id="UP000000822">
    <property type="component" value="Chromosome"/>
</dbReference>
<evidence type="ECO:0000259" key="3">
    <source>
        <dbReference type="PROSITE" id="PS50206"/>
    </source>
</evidence>
<feature type="domain" description="Rhodanese" evidence="3">
    <location>
        <begin position="15"/>
        <end position="134"/>
    </location>
</feature>
<dbReference type="HOGENOM" id="CLU_031618_0_0_9"/>
<dbReference type="Gene3D" id="3.40.250.10">
    <property type="entry name" value="Rhodanese-like domain"/>
    <property type="match status" value="2"/>
</dbReference>
<dbReference type="EMBL" id="BA000028">
    <property type="protein sequence ID" value="BAC12488.1"/>
    <property type="molecule type" value="Genomic_DNA"/>
</dbReference>
<dbReference type="STRING" id="221109.gene:10732736"/>
<dbReference type="SMR" id="Q8EST5"/>
<sequence length="281" mass="31915">MKNLISVQRLMRRFSQNQIVIVDVRFDLQDPDAGRKAYLKEHIPGAIYMDLNKDLSGKAGKHGGNHPLPDWELFANKLGQIGITNETIVVVYDQGNDMFAPRFWWLMDYVGHDKVYILEGGLDQWKEEGGVVTTEIPSLTPVTYHPRMKQNRTVDMKEVRDKITNGNTVLIDSRSYPRYLGDEEPLYRRAGHIPGAVNYFWKDVLTSDGTRWKDKEQLENLFANLSKDDEIIVSCGSGVSACPNILALEAAGFHNVKLYPGSFSDWISYDENDVKVGEETT</sequence>
<organism evidence="4 5">
    <name type="scientific">Oceanobacillus iheyensis (strain DSM 14371 / CIP 107618 / JCM 11309 / KCTC 3954 / HTE831)</name>
    <dbReference type="NCBI Taxonomy" id="221109"/>
    <lineage>
        <taxon>Bacteria</taxon>
        <taxon>Bacillati</taxon>
        <taxon>Bacillota</taxon>
        <taxon>Bacilli</taxon>
        <taxon>Bacillales</taxon>
        <taxon>Bacillaceae</taxon>
        <taxon>Oceanobacillus</taxon>
    </lineage>
</organism>
<evidence type="ECO:0000256" key="1">
    <source>
        <dbReference type="ARBA" id="ARBA00022679"/>
    </source>
</evidence>
<reference evidence="4 5" key="2">
    <citation type="journal article" date="2002" name="Nucleic Acids Res.">
        <title>Genome sequence of Oceanobacillus iheyensis isolated from the Iheya Ridge and its unexpected adaptive capabilities to extreme environments.</title>
        <authorList>
            <person name="Takami H."/>
            <person name="Takaki Y."/>
            <person name="Uchiyama I."/>
        </authorList>
    </citation>
    <scope>NUCLEOTIDE SEQUENCE [LARGE SCALE GENOMIC DNA]</scope>
    <source>
        <strain evidence="5">DSM 14371 / CIP 107618 / JCM 11309 / KCTC 3954 / HTE831</strain>
    </source>
</reference>